<organism evidence="5 6">
    <name type="scientific">Hypsizygus marmoreus</name>
    <name type="common">White beech mushroom</name>
    <name type="synonym">Agaricus marmoreus</name>
    <dbReference type="NCBI Taxonomy" id="39966"/>
    <lineage>
        <taxon>Eukaryota</taxon>
        <taxon>Fungi</taxon>
        <taxon>Dikarya</taxon>
        <taxon>Basidiomycota</taxon>
        <taxon>Agaricomycotina</taxon>
        <taxon>Agaricomycetes</taxon>
        <taxon>Agaricomycetidae</taxon>
        <taxon>Agaricales</taxon>
        <taxon>Tricholomatineae</taxon>
        <taxon>Lyophyllaceae</taxon>
        <taxon>Hypsizygus</taxon>
    </lineage>
</organism>
<gene>
    <name evidence="5" type="primary">MCA1_1</name>
    <name evidence="5" type="ORF">Hypma_001962</name>
</gene>
<sequence length="321" mass="35539">MPTSCLPSLSAGRIGSYGSRKKALLIGVGYSDRPGFPQLRGTHQDVRRLKRLLERQYHFCDITVMTDEDHVSNDLQPTHANIIRQLANFYEGQQPGDQFLFYFAGHGMQIEAVEDVLEEDFKDESIISSDAIRILDNDLKIYLVDHLAPECRLTAVFDSCASGTVLDLPHHRCNRVCGLRNTVRRVVRQGSDVSVELGKHFLSLSDVVKTAMTPILSLSPDIMRRAGPLLCSGFCLPSTPSVENIICISACKDSETAFESEDGSNTMTSRLIDLLEKESHPTLKSLMHTISSSCADGVRKVPHPQLSSSCPLVMESSFLEL</sequence>
<comment type="caution">
    <text evidence="5">The sequence shown here is derived from an EMBL/GenBank/DDBJ whole genome shotgun (WGS) entry which is preliminary data.</text>
</comment>
<accession>A0A369J9W6</accession>
<keyword evidence="3" id="KW-0645">Protease</keyword>
<protein>
    <submittedName>
        <fullName evidence="5">Metacaspase-1</fullName>
    </submittedName>
</protein>
<evidence type="ECO:0000256" key="2">
    <source>
        <dbReference type="ARBA" id="ARBA00022703"/>
    </source>
</evidence>
<dbReference type="PANTHER" id="PTHR48104">
    <property type="entry name" value="METACASPASE-4"/>
    <property type="match status" value="1"/>
</dbReference>
<dbReference type="EMBL" id="LUEZ02000113">
    <property type="protein sequence ID" value="RDB17417.1"/>
    <property type="molecule type" value="Genomic_DNA"/>
</dbReference>
<evidence type="ECO:0000256" key="3">
    <source>
        <dbReference type="ARBA" id="ARBA00022807"/>
    </source>
</evidence>
<proteinExistence type="inferred from homology"/>
<dbReference type="Pfam" id="PF00656">
    <property type="entry name" value="Peptidase_C14"/>
    <property type="match status" value="1"/>
</dbReference>
<dbReference type="InterPro" id="IPR011600">
    <property type="entry name" value="Pept_C14_caspase"/>
</dbReference>
<evidence type="ECO:0000313" key="5">
    <source>
        <dbReference type="EMBL" id="RDB17417.1"/>
    </source>
</evidence>
<dbReference type="GO" id="GO:0005737">
    <property type="term" value="C:cytoplasm"/>
    <property type="evidence" value="ECO:0007669"/>
    <property type="project" value="TreeGrafter"/>
</dbReference>
<keyword evidence="3" id="KW-0378">Hydrolase</keyword>
<evidence type="ECO:0000313" key="6">
    <source>
        <dbReference type="Proteomes" id="UP000076154"/>
    </source>
</evidence>
<dbReference type="GO" id="GO:0004197">
    <property type="term" value="F:cysteine-type endopeptidase activity"/>
    <property type="evidence" value="ECO:0007669"/>
    <property type="project" value="InterPro"/>
</dbReference>
<dbReference type="GO" id="GO:0006915">
    <property type="term" value="P:apoptotic process"/>
    <property type="evidence" value="ECO:0007669"/>
    <property type="project" value="UniProtKB-KW"/>
</dbReference>
<dbReference type="AlphaFoldDB" id="A0A369J9W6"/>
<dbReference type="OrthoDB" id="3223806at2759"/>
<dbReference type="InterPro" id="IPR050452">
    <property type="entry name" value="Metacaspase"/>
</dbReference>
<evidence type="ECO:0000256" key="1">
    <source>
        <dbReference type="ARBA" id="ARBA00009005"/>
    </source>
</evidence>
<reference evidence="5" key="1">
    <citation type="submission" date="2018-04" db="EMBL/GenBank/DDBJ databases">
        <title>Whole genome sequencing of Hypsizygus marmoreus.</title>
        <authorList>
            <person name="Choi I.-G."/>
            <person name="Min B."/>
            <person name="Kim J.-G."/>
            <person name="Kim S."/>
            <person name="Oh Y.-L."/>
            <person name="Kong W.-S."/>
            <person name="Park H."/>
            <person name="Jeong J."/>
            <person name="Song E.-S."/>
        </authorList>
    </citation>
    <scope>NUCLEOTIDE SEQUENCE [LARGE SCALE GENOMIC DNA]</scope>
    <source>
        <strain evidence="5">51987-8</strain>
    </source>
</reference>
<dbReference type="Gene3D" id="3.40.50.12660">
    <property type="match status" value="2"/>
</dbReference>
<dbReference type="InterPro" id="IPR029030">
    <property type="entry name" value="Caspase-like_dom_sf"/>
</dbReference>
<dbReference type="PANTHER" id="PTHR48104:SF30">
    <property type="entry name" value="METACASPASE-1"/>
    <property type="match status" value="1"/>
</dbReference>
<dbReference type="InParanoid" id="A0A369J9W6"/>
<comment type="similarity">
    <text evidence="1">Belongs to the peptidase C14B family.</text>
</comment>
<dbReference type="GO" id="GO:0006508">
    <property type="term" value="P:proteolysis"/>
    <property type="evidence" value="ECO:0007669"/>
    <property type="project" value="InterPro"/>
</dbReference>
<keyword evidence="3" id="KW-0788">Thiol protease</keyword>
<name>A0A369J9W6_HYPMA</name>
<dbReference type="SUPFAM" id="SSF52129">
    <property type="entry name" value="Caspase-like"/>
    <property type="match status" value="1"/>
</dbReference>
<evidence type="ECO:0000259" key="4">
    <source>
        <dbReference type="Pfam" id="PF00656"/>
    </source>
</evidence>
<keyword evidence="6" id="KW-1185">Reference proteome</keyword>
<feature type="domain" description="Peptidase C14 caspase" evidence="4">
    <location>
        <begin position="20"/>
        <end position="308"/>
    </location>
</feature>
<dbReference type="Proteomes" id="UP000076154">
    <property type="component" value="Unassembled WGS sequence"/>
</dbReference>
<keyword evidence="2" id="KW-0053">Apoptosis</keyword>